<comment type="subcellular location">
    <subcellularLocation>
        <location evidence="1 4">Cytoplasm</location>
    </subcellularLocation>
</comment>
<accession>A0A1C3YZ01</accession>
<comment type="similarity">
    <text evidence="4">Belongs to the CitD family.</text>
</comment>
<dbReference type="NCBIfam" id="NF009726">
    <property type="entry name" value="PRK13253.1"/>
    <property type="match status" value="1"/>
</dbReference>
<feature type="modified residue" description="O-(phosphoribosyl dephospho-coenzyme A)serine" evidence="4 5">
    <location>
        <position position="14"/>
    </location>
</feature>
<protein>
    <recommendedName>
        <fullName evidence="4">Citrate lyase acyl carrier protein</fullName>
    </recommendedName>
    <alternativeName>
        <fullName evidence="4">Citrate lyase gamma chain</fullName>
    </alternativeName>
</protein>
<evidence type="ECO:0000313" key="6">
    <source>
        <dbReference type="EMBL" id="SCB75325.1"/>
    </source>
</evidence>
<proteinExistence type="inferred from homology"/>
<dbReference type="GO" id="GO:0016829">
    <property type="term" value="F:lyase activity"/>
    <property type="evidence" value="ECO:0007669"/>
    <property type="project" value="UniProtKB-KW"/>
</dbReference>
<comment type="function">
    <text evidence="4">Covalent carrier of the coenzyme of citrate lyase.</text>
</comment>
<keyword evidence="7" id="KW-1185">Reference proteome</keyword>
<dbReference type="OrthoDB" id="1120942at2"/>
<dbReference type="PIRSF" id="PIRSF002736">
    <property type="entry name" value="Citrt_lyas_gamma"/>
    <property type="match status" value="1"/>
</dbReference>
<evidence type="ECO:0000313" key="7">
    <source>
        <dbReference type="Proteomes" id="UP000199268"/>
    </source>
</evidence>
<dbReference type="InterPro" id="IPR023439">
    <property type="entry name" value="Mal_deCO2ase/Cit_lyase_ACP"/>
</dbReference>
<keyword evidence="3 4" id="KW-0597">Phosphoprotein</keyword>
<comment type="subunit">
    <text evidence="4">Oligomer with a subunit composition of (alpha,beta,gamma)6.</text>
</comment>
<keyword evidence="2 4" id="KW-0963">Cytoplasm</keyword>
<evidence type="ECO:0000256" key="2">
    <source>
        <dbReference type="ARBA" id="ARBA00022490"/>
    </source>
</evidence>
<dbReference type="STRING" id="1505725.GA0061074_101215"/>
<dbReference type="EMBL" id="FMAO01000001">
    <property type="protein sequence ID" value="SCB75325.1"/>
    <property type="molecule type" value="Genomic_DNA"/>
</dbReference>
<reference evidence="7" key="1">
    <citation type="submission" date="2016-08" db="EMBL/GenBank/DDBJ databases">
        <authorList>
            <person name="Varghese N."/>
            <person name="Submissions Spin"/>
        </authorList>
    </citation>
    <scope>NUCLEOTIDE SEQUENCE [LARGE SCALE GENOMIC DNA]</scope>
    <source>
        <strain evidence="7">R-53094</strain>
    </source>
</reference>
<dbReference type="GO" id="GO:0005737">
    <property type="term" value="C:cytoplasm"/>
    <property type="evidence" value="ECO:0007669"/>
    <property type="project" value="UniProtKB-SubCell"/>
</dbReference>
<dbReference type="Proteomes" id="UP000199268">
    <property type="component" value="Unassembled WGS sequence"/>
</dbReference>
<keyword evidence="6" id="KW-0456">Lyase</keyword>
<evidence type="ECO:0000256" key="4">
    <source>
        <dbReference type="HAMAP-Rule" id="MF_00805"/>
    </source>
</evidence>
<dbReference type="Pfam" id="PF06857">
    <property type="entry name" value="ACP"/>
    <property type="match status" value="1"/>
</dbReference>
<organism evidence="6 7">
    <name type="scientific">Weissella bombi</name>
    <dbReference type="NCBI Taxonomy" id="1505725"/>
    <lineage>
        <taxon>Bacteria</taxon>
        <taxon>Bacillati</taxon>
        <taxon>Bacillota</taxon>
        <taxon>Bacilli</taxon>
        <taxon>Lactobacillales</taxon>
        <taxon>Lactobacillaceae</taxon>
        <taxon>Weissella</taxon>
    </lineage>
</organism>
<evidence type="ECO:0000256" key="1">
    <source>
        <dbReference type="ARBA" id="ARBA00004496"/>
    </source>
</evidence>
<dbReference type="HAMAP" id="MF_00805">
    <property type="entry name" value="CitD"/>
    <property type="match status" value="1"/>
</dbReference>
<dbReference type="InterPro" id="IPR006495">
    <property type="entry name" value="CitD"/>
</dbReference>
<evidence type="ECO:0000256" key="5">
    <source>
        <dbReference type="PIRSR" id="PIRSR002736-50"/>
    </source>
</evidence>
<dbReference type="NCBIfam" id="TIGR01608">
    <property type="entry name" value="citD"/>
    <property type="match status" value="1"/>
</dbReference>
<dbReference type="RefSeq" id="WP_092461257.1">
    <property type="nucleotide sequence ID" value="NZ_BJEE01000002.1"/>
</dbReference>
<dbReference type="AlphaFoldDB" id="A0A1C3YZ01"/>
<name>A0A1C3YZ01_9LACO</name>
<evidence type="ECO:0000256" key="3">
    <source>
        <dbReference type="ARBA" id="ARBA00022553"/>
    </source>
</evidence>
<gene>
    <name evidence="4" type="primary">citD</name>
    <name evidence="6" type="ORF">GA0061074_101215</name>
</gene>
<sequence>MEINKTAVAGTLESSDVQIMISKGNSGIQFEVESDVEKQFGDQIRQTVADVLRQYDVKNADVKIVDKGALDMVIKARAIAAIQRALDIVDQPKWEVL</sequence>